<evidence type="ECO:0000313" key="4">
    <source>
        <dbReference type="EMBL" id="QGY47715.1"/>
    </source>
</evidence>
<evidence type="ECO:0000256" key="1">
    <source>
        <dbReference type="SAM" id="Coils"/>
    </source>
</evidence>
<dbReference type="InterPro" id="IPR055407">
    <property type="entry name" value="TraM_C"/>
</dbReference>
<feature type="domain" description="Conjugative transposon TraM C-terminal" evidence="3">
    <location>
        <begin position="245"/>
        <end position="387"/>
    </location>
</feature>
<keyword evidence="1" id="KW-0175">Coiled coil</keyword>
<protein>
    <submittedName>
        <fullName evidence="4">Conjugative transposon protein TraM</fullName>
    </submittedName>
</protein>
<dbReference type="KEGG" id="mcos:GM418_29835"/>
<evidence type="ECO:0000256" key="2">
    <source>
        <dbReference type="SAM" id="MobiDB-lite"/>
    </source>
</evidence>
<feature type="coiled-coil region" evidence="1">
    <location>
        <begin position="196"/>
        <end position="230"/>
    </location>
</feature>
<accession>A0A6I6JXA1</accession>
<name>A0A6I6JXA1_9BACT</name>
<dbReference type="EMBL" id="CP046401">
    <property type="protein sequence ID" value="QGY47715.1"/>
    <property type="molecule type" value="Genomic_DNA"/>
</dbReference>
<dbReference type="Pfam" id="PF12508">
    <property type="entry name" value="Transposon_TraM"/>
    <property type="match status" value="1"/>
</dbReference>
<evidence type="ECO:0000259" key="3">
    <source>
        <dbReference type="Pfam" id="PF12508"/>
    </source>
</evidence>
<keyword evidence="5" id="KW-1185">Reference proteome</keyword>
<gene>
    <name evidence="4" type="primary">traM</name>
    <name evidence="4" type="ORF">GM418_29835</name>
</gene>
<evidence type="ECO:0000313" key="5">
    <source>
        <dbReference type="Proteomes" id="UP000428260"/>
    </source>
</evidence>
<reference evidence="4 5" key="1">
    <citation type="submission" date="2019-11" db="EMBL/GenBank/DDBJ databases">
        <authorList>
            <person name="Zheng R.K."/>
            <person name="Sun C.M."/>
        </authorList>
    </citation>
    <scope>NUCLEOTIDE SEQUENCE [LARGE SCALE GENOMIC DNA]</scope>
    <source>
        <strain evidence="4 5">WC007</strain>
    </source>
</reference>
<dbReference type="Proteomes" id="UP000428260">
    <property type="component" value="Chromosome"/>
</dbReference>
<sequence>MKKILKKNKALFILPLVLLPFVVLIFYILGGGNPTGTHSENNQNEDNRQGANYTIPQAESSIEIEDKLEAYESQGGQVSTTDYHILEIPDSMKESNEVLLLTKDSADFISKNEEEELNVNVSNNLLAHIKQKEQEINRELNPPVRKTGKLNKTPVNYPISRKNTNETKRGSNQSNVVLQKTGIEQLDKVFEDNIVLSRQNDSLKFTLQQIQQQQREKERKQNARFTLEKKNGSGFQKEETKSNLITAEIYETTTVLDGNRVKLRLLEDTRIEGAKISRGTFLYGICKVKNERLHIAVSQMPVGENFLPVKLVIHDLDGLPGLYVPDNVARKITKEVGGSTNTSSLFGMTDNPLTYAGIRVADRTTQTLLKRVRLKKVTVRKNTLIYLINQNQ</sequence>
<organism evidence="4 5">
    <name type="scientific">Maribellus comscasis</name>
    <dbReference type="NCBI Taxonomy" id="2681766"/>
    <lineage>
        <taxon>Bacteria</taxon>
        <taxon>Pseudomonadati</taxon>
        <taxon>Bacteroidota</taxon>
        <taxon>Bacteroidia</taxon>
        <taxon>Marinilabiliales</taxon>
        <taxon>Prolixibacteraceae</taxon>
        <taxon>Maribellus</taxon>
    </lineage>
</organism>
<dbReference type="RefSeq" id="WP_158871854.1">
    <property type="nucleotide sequence ID" value="NZ_CP046401.1"/>
</dbReference>
<proteinExistence type="predicted"/>
<dbReference type="AlphaFoldDB" id="A0A6I6JXA1"/>
<feature type="region of interest" description="Disordered" evidence="2">
    <location>
        <begin position="143"/>
        <end position="173"/>
    </location>
</feature>